<dbReference type="InterPro" id="IPR016197">
    <property type="entry name" value="Chromo-like_dom_sf"/>
</dbReference>
<dbReference type="Gene3D" id="2.40.50.40">
    <property type="match status" value="1"/>
</dbReference>
<evidence type="ECO:0000313" key="5">
    <source>
        <dbReference type="Proteomes" id="UP001501920"/>
    </source>
</evidence>
<dbReference type="AlphaFoldDB" id="A0AAR2LFT3"/>
<comment type="subcellular location">
    <subcellularLocation>
        <location evidence="1">Nucleus</location>
    </subcellularLocation>
</comment>
<dbReference type="Ensembl" id="ENSPNAT00000087291.1">
    <property type="protein sequence ID" value="ENSPNAP00000073251.1"/>
    <property type="gene ID" value="ENSPNAG00000036287.1"/>
</dbReference>
<feature type="compositionally biased region" description="Basic and acidic residues" evidence="2">
    <location>
        <begin position="99"/>
        <end position="109"/>
    </location>
</feature>
<reference evidence="4" key="3">
    <citation type="submission" date="2025-09" db="UniProtKB">
        <authorList>
            <consortium name="Ensembl"/>
        </authorList>
    </citation>
    <scope>IDENTIFICATION</scope>
</reference>
<evidence type="ECO:0000256" key="2">
    <source>
        <dbReference type="SAM" id="MobiDB-lite"/>
    </source>
</evidence>
<dbReference type="Pfam" id="PF00385">
    <property type="entry name" value="Chromo"/>
    <property type="match status" value="1"/>
</dbReference>
<dbReference type="InterPro" id="IPR000953">
    <property type="entry name" value="Chromo/chromo_shadow_dom"/>
</dbReference>
<dbReference type="GeneTree" id="ENSGT01120000272472"/>
<accession>A0AAR2LFT3</accession>
<dbReference type="SUPFAM" id="SSF54160">
    <property type="entry name" value="Chromo domain-like"/>
    <property type="match status" value="1"/>
</dbReference>
<dbReference type="GO" id="GO:0005634">
    <property type="term" value="C:nucleus"/>
    <property type="evidence" value="ECO:0007669"/>
    <property type="project" value="UniProtKB-SubCell"/>
</dbReference>
<organism evidence="4 5">
    <name type="scientific">Pygocentrus nattereri</name>
    <name type="common">Red-bellied piranha</name>
    <dbReference type="NCBI Taxonomy" id="42514"/>
    <lineage>
        <taxon>Eukaryota</taxon>
        <taxon>Metazoa</taxon>
        <taxon>Chordata</taxon>
        <taxon>Craniata</taxon>
        <taxon>Vertebrata</taxon>
        <taxon>Euteleostomi</taxon>
        <taxon>Actinopterygii</taxon>
        <taxon>Neopterygii</taxon>
        <taxon>Teleostei</taxon>
        <taxon>Ostariophysi</taxon>
        <taxon>Characiformes</taxon>
        <taxon>Characoidei</taxon>
        <taxon>Pygocentrus</taxon>
    </lineage>
</organism>
<dbReference type="InterPro" id="IPR023780">
    <property type="entry name" value="Chromo_domain"/>
</dbReference>
<evidence type="ECO:0000313" key="4">
    <source>
        <dbReference type="Ensembl" id="ENSPNAP00000073251.1"/>
    </source>
</evidence>
<sequence>TRAKGLVMHKRLRLKLPYKKLTPRFIGPFRILSPTFHVSLLKPVHSSQVDGSPAHVIHSLLDSIRHGGRLQYLVDWEGYCPEERSWVATEDILDPSLSDFHRDHPDHPAPKPRGRARRRSSLAPVHCFSLLPFSDSVAGVVAQVCFCPETCFFSSFNFLL</sequence>
<feature type="domain" description="Chromo" evidence="3">
    <location>
        <begin position="55"/>
        <end position="97"/>
    </location>
</feature>
<evidence type="ECO:0000259" key="3">
    <source>
        <dbReference type="PROSITE" id="PS50013"/>
    </source>
</evidence>
<feature type="region of interest" description="Disordered" evidence="2">
    <location>
        <begin position="98"/>
        <end position="117"/>
    </location>
</feature>
<reference evidence="4 5" key="1">
    <citation type="submission" date="2020-10" db="EMBL/GenBank/DDBJ databases">
        <title>Pygocentrus nattereri (red-bellied piranha) genome, fPygNat1, primary haplotype.</title>
        <authorList>
            <person name="Myers G."/>
            <person name="Meyer A."/>
            <person name="Karagic N."/>
            <person name="Pippel M."/>
            <person name="Winkler S."/>
            <person name="Tracey A."/>
            <person name="Wood J."/>
            <person name="Formenti G."/>
            <person name="Howe K."/>
            <person name="Fedrigo O."/>
            <person name="Jarvis E.D."/>
        </authorList>
    </citation>
    <scope>NUCLEOTIDE SEQUENCE [LARGE SCALE GENOMIC DNA]</scope>
</reference>
<protein>
    <recommendedName>
        <fullName evidence="3">Chromo domain-containing protein</fullName>
    </recommendedName>
</protein>
<evidence type="ECO:0000256" key="1">
    <source>
        <dbReference type="ARBA" id="ARBA00004123"/>
    </source>
</evidence>
<reference evidence="4" key="2">
    <citation type="submission" date="2025-08" db="UniProtKB">
        <authorList>
            <consortium name="Ensembl"/>
        </authorList>
    </citation>
    <scope>IDENTIFICATION</scope>
</reference>
<dbReference type="PROSITE" id="PS50013">
    <property type="entry name" value="CHROMO_2"/>
    <property type="match status" value="1"/>
</dbReference>
<dbReference type="Proteomes" id="UP001501920">
    <property type="component" value="Chromosome 6"/>
</dbReference>
<keyword evidence="5" id="KW-1185">Reference proteome</keyword>
<proteinExistence type="predicted"/>
<name>A0AAR2LFT3_PYGNA</name>